<dbReference type="GO" id="GO:0097196">
    <property type="term" value="C:Shu complex"/>
    <property type="evidence" value="ECO:0007669"/>
    <property type="project" value="TreeGrafter"/>
</dbReference>
<accession>A0AAV7K897</accession>
<dbReference type="SUPFAM" id="SSF52540">
    <property type="entry name" value="P-loop containing nucleoside triphosphate hydrolases"/>
    <property type="match status" value="1"/>
</dbReference>
<dbReference type="PANTHER" id="PTHR28653:SF1">
    <property type="entry name" value="ATPASE SWSAP1"/>
    <property type="match status" value="1"/>
</dbReference>
<dbReference type="AlphaFoldDB" id="A0AAV7K897"/>
<dbReference type="EMBL" id="JAKMXF010000111">
    <property type="protein sequence ID" value="KAI6657452.1"/>
    <property type="molecule type" value="Genomic_DNA"/>
</dbReference>
<dbReference type="Gene3D" id="3.40.50.300">
    <property type="entry name" value="P-loop containing nucleotide triphosphate hydrolases"/>
    <property type="match status" value="1"/>
</dbReference>
<sequence>MASNSEDNYLDLLALAAQTKDPYFLIQGHSSTGKTSILFHQAILTCQNKSEVLFISPTAPTKLPALPPDSTPKHEHLKFIQLKYPATQSDLIQLLAAVHESNLKPSLVLLDCLEVYARGEGGDTDVIKLAKILALLRDATNFWSIQTDNKNIPIFICSEIYYSVVSKWIPHKITIEREDGKSFKLIVSTPTKAECRYSLKDDQFIRLRGASELNED</sequence>
<evidence type="ECO:0000313" key="1">
    <source>
        <dbReference type="EMBL" id="KAI6657452.1"/>
    </source>
</evidence>
<proteinExistence type="predicted"/>
<organism evidence="1 2">
    <name type="scientific">Oopsacas minuta</name>
    <dbReference type="NCBI Taxonomy" id="111878"/>
    <lineage>
        <taxon>Eukaryota</taxon>
        <taxon>Metazoa</taxon>
        <taxon>Porifera</taxon>
        <taxon>Hexactinellida</taxon>
        <taxon>Hexasterophora</taxon>
        <taxon>Lyssacinosida</taxon>
        <taxon>Leucopsacidae</taxon>
        <taxon>Oopsacas</taxon>
    </lineage>
</organism>
<dbReference type="GO" id="GO:0003697">
    <property type="term" value="F:single-stranded DNA binding"/>
    <property type="evidence" value="ECO:0007669"/>
    <property type="project" value="TreeGrafter"/>
</dbReference>
<dbReference type="Proteomes" id="UP001165289">
    <property type="component" value="Unassembled WGS sequence"/>
</dbReference>
<keyword evidence="2" id="KW-1185">Reference proteome</keyword>
<evidence type="ECO:0000313" key="2">
    <source>
        <dbReference type="Proteomes" id="UP001165289"/>
    </source>
</evidence>
<gene>
    <name evidence="1" type="ORF">LOD99_198</name>
</gene>
<comment type="caution">
    <text evidence="1">The sequence shown here is derived from an EMBL/GenBank/DDBJ whole genome shotgun (WGS) entry which is preliminary data.</text>
</comment>
<protein>
    <submittedName>
        <fullName evidence="1">Uncharacterized protein</fullName>
    </submittedName>
</protein>
<reference evidence="1 2" key="1">
    <citation type="journal article" date="2023" name="BMC Biol.">
        <title>The compact genome of the sponge Oopsacas minuta (Hexactinellida) is lacking key metazoan core genes.</title>
        <authorList>
            <person name="Santini S."/>
            <person name="Schenkelaars Q."/>
            <person name="Jourda C."/>
            <person name="Duchesne M."/>
            <person name="Belahbib H."/>
            <person name="Rocher C."/>
            <person name="Selva M."/>
            <person name="Riesgo A."/>
            <person name="Vervoort M."/>
            <person name="Leys S.P."/>
            <person name="Kodjabachian L."/>
            <person name="Le Bivic A."/>
            <person name="Borchiellini C."/>
            <person name="Claverie J.M."/>
            <person name="Renard E."/>
        </authorList>
    </citation>
    <scope>NUCLEOTIDE SEQUENCE [LARGE SCALE GENOMIC DNA]</scope>
    <source>
        <strain evidence="1">SPO-2</strain>
    </source>
</reference>
<name>A0AAV7K897_9METZ</name>
<dbReference type="InterPro" id="IPR027417">
    <property type="entry name" value="P-loop_NTPase"/>
</dbReference>
<dbReference type="PANTHER" id="PTHR28653">
    <property type="match status" value="1"/>
</dbReference>
<dbReference type="GO" id="GO:0000724">
    <property type="term" value="P:double-strand break repair via homologous recombination"/>
    <property type="evidence" value="ECO:0007669"/>
    <property type="project" value="TreeGrafter"/>
</dbReference>